<dbReference type="InterPro" id="IPR050905">
    <property type="entry name" value="Plant_NBS-LRR"/>
</dbReference>
<dbReference type="Pfam" id="PF00931">
    <property type="entry name" value="NB-ARC"/>
    <property type="match status" value="1"/>
</dbReference>
<evidence type="ECO:0000256" key="4">
    <source>
        <dbReference type="ARBA" id="ARBA00022741"/>
    </source>
</evidence>
<dbReference type="InterPro" id="IPR057135">
    <property type="entry name" value="At4g27190-like_LRR"/>
</dbReference>
<dbReference type="InterPro" id="IPR027417">
    <property type="entry name" value="P-loop_NTPase"/>
</dbReference>
<dbReference type="InterPro" id="IPR036388">
    <property type="entry name" value="WH-like_DNA-bd_sf"/>
</dbReference>
<comment type="similarity">
    <text evidence="1">Belongs to the disease resistance NB-LRR family.</text>
</comment>
<dbReference type="SUPFAM" id="SSF52540">
    <property type="entry name" value="P-loop containing nucleoside triphosphate hydrolases"/>
    <property type="match status" value="1"/>
</dbReference>
<dbReference type="GO" id="GO:0043531">
    <property type="term" value="F:ADP binding"/>
    <property type="evidence" value="ECO:0007669"/>
    <property type="project" value="InterPro"/>
</dbReference>
<keyword evidence="3" id="KW-0677">Repeat</keyword>
<evidence type="ECO:0000313" key="10">
    <source>
        <dbReference type="Proteomes" id="UP000325577"/>
    </source>
</evidence>
<keyword evidence="5" id="KW-0611">Plant defense</keyword>
<name>A0A5J5B4K5_9ASTE</name>
<evidence type="ECO:0000256" key="6">
    <source>
        <dbReference type="ARBA" id="ARBA00022840"/>
    </source>
</evidence>
<dbReference type="InterPro" id="IPR032675">
    <property type="entry name" value="LRR_dom_sf"/>
</dbReference>
<dbReference type="InterPro" id="IPR042197">
    <property type="entry name" value="Apaf_helical"/>
</dbReference>
<dbReference type="InterPro" id="IPR003593">
    <property type="entry name" value="AAA+_ATPase"/>
</dbReference>
<keyword evidence="2" id="KW-0433">Leucine-rich repeat</keyword>
<dbReference type="InterPro" id="IPR058922">
    <property type="entry name" value="WHD_DRP"/>
</dbReference>
<accession>A0A5J5B4K5</accession>
<dbReference type="OrthoDB" id="736010at2759"/>
<dbReference type="PANTHER" id="PTHR33463">
    <property type="entry name" value="NB-ARC DOMAIN-CONTAINING PROTEIN-RELATED"/>
    <property type="match status" value="1"/>
</dbReference>
<dbReference type="InterPro" id="IPR002182">
    <property type="entry name" value="NB-ARC"/>
</dbReference>
<sequence length="946" mass="108927">MQTLRTKGERLKCRVEDIISELKDAEFRSRKKRKREVENWLENVEKKINELQNLEQDVEQSDTLSGLLYGHGKRVENMIKEMDELVEQGKFLGGLFLDVHESKGEPFLTTKLIGEAFQNNLQKILEFLKKDDFLSIGIYGMGGVGKTTLATHIHNLLLEESNNIFHNVYWVTVSHDFSIHKLQDMIAKTVLKRDLTNKHDKRQRAAELSRALVQRGKCILILDDVWNHFCLEEVGICLKVNGCKLILTTRSIDVCRRMACYETIMMESLPEKETWDLFKDTLGHRLALSLDIEKVALSIAKRCAGLPLGIITMAGSMRGVKDIHEWRNVLEELENPTTGQRDMQDEVFPLLKLSYDRLKDAKLQHCFLYCALYPEDENINRQELITFFIVEGIIDRKKSMQAKLDMGHTLLNKLENACLLESCRDRFGERYVKMHDLMREMALKITKVSPRFMVAAGHEKQDGLEWMEDLEKVSLMRWIIKIPEGMSPRCPKLSTLLWSHNHNLMEIPHTFFVHMRALRVLDLSSTGICELPNSILNLENLTGLFLENCYQLEYVPPLGNLRALQVLNLSQTSIKEVPQGMEMLVNLNCLYMKSMRNVIVLPTGILPRLSSLQVLRLDIAKIVGLSRCEIMAEYVWCYSDKGQGWYRPDKVQAWPSVFIKKDKRVEISKFRLMGHLLPHDIQSLCLSRCHNVHILYNGSLLFKDLKVCEISDCDGIKYIVWLFSSNEIEVEEDSGEKSPCAPLQSLEILKLNSLSNLSALIKWGRQGDERVMTPLPAGTFFNLKDLEIENCHKIKQLFQPGLLQHLENLEKICARSCYRMEEITAEDDEGMGACSSNNSNATIFSLPKLKTFELIDIPLLKSICKGVMACYSIERITLFNCRQLKRVQFSLPLINGQPSPPHALQLILIDKDGQGWWESLEWDHPNDKNVLQPFVNYSNNSNERWL</sequence>
<protein>
    <recommendedName>
        <fullName evidence="8">AAA+ ATPase domain-containing protein</fullName>
    </recommendedName>
</protein>
<gene>
    <name evidence="9" type="ORF">F0562_029280</name>
</gene>
<dbReference type="Gene3D" id="3.80.10.10">
    <property type="entry name" value="Ribonuclease Inhibitor"/>
    <property type="match status" value="2"/>
</dbReference>
<reference evidence="9 10" key="1">
    <citation type="submission" date="2019-09" db="EMBL/GenBank/DDBJ databases">
        <title>A chromosome-level genome assembly of the Chinese tupelo Nyssa sinensis.</title>
        <authorList>
            <person name="Yang X."/>
            <person name="Kang M."/>
            <person name="Yang Y."/>
            <person name="Xiong H."/>
            <person name="Wang M."/>
            <person name="Zhang Z."/>
            <person name="Wang Z."/>
            <person name="Wu H."/>
            <person name="Ma T."/>
            <person name="Liu J."/>
            <person name="Xi Z."/>
        </authorList>
    </citation>
    <scope>NUCLEOTIDE SEQUENCE [LARGE SCALE GENOMIC DNA]</scope>
    <source>
        <strain evidence="9">J267</strain>
        <tissue evidence="9">Leaf</tissue>
    </source>
</reference>
<dbReference type="SUPFAM" id="SSF52058">
    <property type="entry name" value="L domain-like"/>
    <property type="match status" value="1"/>
</dbReference>
<dbReference type="GO" id="GO:0051607">
    <property type="term" value="P:defense response to virus"/>
    <property type="evidence" value="ECO:0007669"/>
    <property type="project" value="UniProtKB-ARBA"/>
</dbReference>
<feature type="domain" description="AAA+ ATPase" evidence="8">
    <location>
        <begin position="132"/>
        <end position="271"/>
    </location>
</feature>
<dbReference type="PRINTS" id="PR00364">
    <property type="entry name" value="DISEASERSIST"/>
</dbReference>
<dbReference type="FunFam" id="1.10.10.10:FF:000322">
    <property type="entry name" value="Probable disease resistance protein At1g63360"/>
    <property type="match status" value="1"/>
</dbReference>
<dbReference type="PANTHER" id="PTHR33463:SF187">
    <property type="entry name" value="AND NB-ARC DOMAIN DISEASE RESISTANCE PROTEIN, PUTATIVE-RELATED"/>
    <property type="match status" value="1"/>
</dbReference>
<keyword evidence="7" id="KW-0175">Coiled coil</keyword>
<organism evidence="9 10">
    <name type="scientific">Nyssa sinensis</name>
    <dbReference type="NCBI Taxonomy" id="561372"/>
    <lineage>
        <taxon>Eukaryota</taxon>
        <taxon>Viridiplantae</taxon>
        <taxon>Streptophyta</taxon>
        <taxon>Embryophyta</taxon>
        <taxon>Tracheophyta</taxon>
        <taxon>Spermatophyta</taxon>
        <taxon>Magnoliopsida</taxon>
        <taxon>eudicotyledons</taxon>
        <taxon>Gunneridae</taxon>
        <taxon>Pentapetalae</taxon>
        <taxon>asterids</taxon>
        <taxon>Cornales</taxon>
        <taxon>Nyssaceae</taxon>
        <taxon>Nyssa</taxon>
    </lineage>
</organism>
<evidence type="ECO:0000259" key="8">
    <source>
        <dbReference type="SMART" id="SM00382"/>
    </source>
</evidence>
<dbReference type="Proteomes" id="UP000325577">
    <property type="component" value="Linkage Group LG16"/>
</dbReference>
<evidence type="ECO:0000256" key="2">
    <source>
        <dbReference type="ARBA" id="ARBA00022614"/>
    </source>
</evidence>
<dbReference type="Gene3D" id="3.40.50.300">
    <property type="entry name" value="P-loop containing nucleotide triphosphate hydrolases"/>
    <property type="match status" value="1"/>
</dbReference>
<evidence type="ECO:0000256" key="5">
    <source>
        <dbReference type="ARBA" id="ARBA00022821"/>
    </source>
</evidence>
<dbReference type="Gene3D" id="1.10.8.430">
    <property type="entry name" value="Helical domain of apoptotic protease-activating factors"/>
    <property type="match status" value="1"/>
</dbReference>
<feature type="coiled-coil region" evidence="7">
    <location>
        <begin position="30"/>
        <end position="64"/>
    </location>
</feature>
<dbReference type="SMART" id="SM00382">
    <property type="entry name" value="AAA"/>
    <property type="match status" value="1"/>
</dbReference>
<dbReference type="GO" id="GO:0005524">
    <property type="term" value="F:ATP binding"/>
    <property type="evidence" value="ECO:0007669"/>
    <property type="project" value="UniProtKB-KW"/>
</dbReference>
<dbReference type="FunFam" id="3.40.50.300:FF:001091">
    <property type="entry name" value="Probable disease resistance protein At1g61300"/>
    <property type="match status" value="1"/>
</dbReference>
<dbReference type="Gene3D" id="1.10.10.10">
    <property type="entry name" value="Winged helix-like DNA-binding domain superfamily/Winged helix DNA-binding domain"/>
    <property type="match status" value="1"/>
</dbReference>
<keyword evidence="4" id="KW-0547">Nucleotide-binding</keyword>
<evidence type="ECO:0000313" key="9">
    <source>
        <dbReference type="EMBL" id="KAA8536802.1"/>
    </source>
</evidence>
<dbReference type="AlphaFoldDB" id="A0A5J5B4K5"/>
<dbReference type="EMBL" id="CM018039">
    <property type="protein sequence ID" value="KAA8536802.1"/>
    <property type="molecule type" value="Genomic_DNA"/>
</dbReference>
<keyword evidence="6" id="KW-0067">ATP-binding</keyword>
<dbReference type="Pfam" id="PF23559">
    <property type="entry name" value="WHD_DRP"/>
    <property type="match status" value="1"/>
</dbReference>
<evidence type="ECO:0000256" key="7">
    <source>
        <dbReference type="SAM" id="Coils"/>
    </source>
</evidence>
<dbReference type="Pfam" id="PF23247">
    <property type="entry name" value="LRR_RPS2"/>
    <property type="match status" value="1"/>
</dbReference>
<evidence type="ECO:0000256" key="1">
    <source>
        <dbReference type="ARBA" id="ARBA00008894"/>
    </source>
</evidence>
<keyword evidence="10" id="KW-1185">Reference proteome</keyword>
<proteinExistence type="inferred from homology"/>
<evidence type="ECO:0000256" key="3">
    <source>
        <dbReference type="ARBA" id="ARBA00022737"/>
    </source>
</evidence>